<keyword evidence="4 6" id="KW-1133">Transmembrane helix</keyword>
<gene>
    <name evidence="8" type="ORF">CHL78_011625</name>
</gene>
<organism evidence="8 9">
    <name type="scientific">Romboutsia weinsteinii</name>
    <dbReference type="NCBI Taxonomy" id="2020949"/>
    <lineage>
        <taxon>Bacteria</taxon>
        <taxon>Bacillati</taxon>
        <taxon>Bacillota</taxon>
        <taxon>Clostridia</taxon>
        <taxon>Peptostreptococcales</taxon>
        <taxon>Peptostreptococcaceae</taxon>
        <taxon>Romboutsia</taxon>
    </lineage>
</organism>
<dbReference type="PIRSF" id="PIRSF018968">
    <property type="entry name" value="ABC_permease_BceB"/>
    <property type="match status" value="1"/>
</dbReference>
<feature type="transmembrane region" description="Helical" evidence="6">
    <location>
        <begin position="57"/>
        <end position="77"/>
    </location>
</feature>
<feature type="transmembrane region" description="Helical" evidence="6">
    <location>
        <begin position="603"/>
        <end position="625"/>
    </location>
</feature>
<dbReference type="GO" id="GO:0055085">
    <property type="term" value="P:transmembrane transport"/>
    <property type="evidence" value="ECO:0007669"/>
    <property type="project" value="UniProtKB-UniRule"/>
</dbReference>
<dbReference type="PANTHER" id="PTHR46795:SF3">
    <property type="entry name" value="ABC TRANSPORTER PERMEASE"/>
    <property type="match status" value="1"/>
</dbReference>
<feature type="transmembrane region" description="Helical" evidence="6">
    <location>
        <begin position="198"/>
        <end position="219"/>
    </location>
</feature>
<feature type="transmembrane region" description="Helical" evidence="6">
    <location>
        <begin position="231"/>
        <end position="254"/>
    </location>
</feature>
<dbReference type="GO" id="GO:0005886">
    <property type="term" value="C:plasma membrane"/>
    <property type="evidence" value="ECO:0007669"/>
    <property type="project" value="UniProtKB-SubCell"/>
</dbReference>
<feature type="transmembrane region" description="Helical" evidence="6">
    <location>
        <begin position="287"/>
        <end position="307"/>
    </location>
</feature>
<dbReference type="AlphaFoldDB" id="A0A371J2D5"/>
<reference evidence="8 9" key="1">
    <citation type="journal article" date="2017" name="Genome Announc.">
        <title>Draft Genome Sequence of Romboutsia weinsteinii sp. nov. Strain CCRI-19649(T) Isolated from Surface Water.</title>
        <authorList>
            <person name="Maheux A.F."/>
            <person name="Boudreau D.K."/>
            <person name="Berube E."/>
            <person name="Boissinot M."/>
            <person name="Cantin P."/>
            <person name="Raymond F."/>
            <person name="Corbeil J."/>
            <person name="Omar R.F."/>
            <person name="Bergeron M.G."/>
        </authorList>
    </citation>
    <scope>NUCLEOTIDE SEQUENCE [LARGE SCALE GENOMIC DNA]</scope>
    <source>
        <strain evidence="8 9">CCRI-19649</strain>
    </source>
</reference>
<keyword evidence="3 6" id="KW-0812">Transmembrane</keyword>
<dbReference type="Proteomes" id="UP000215694">
    <property type="component" value="Unassembled WGS sequence"/>
</dbReference>
<feature type="transmembrane region" description="Helical" evidence="6">
    <location>
        <begin position="572"/>
        <end position="591"/>
    </location>
</feature>
<evidence type="ECO:0000256" key="5">
    <source>
        <dbReference type="ARBA" id="ARBA00023136"/>
    </source>
</evidence>
<feature type="transmembrane region" description="Helical" evidence="6">
    <location>
        <begin position="119"/>
        <end position="142"/>
    </location>
</feature>
<proteinExistence type="inferred from homology"/>
<sequence>MSVFSIAYNNFKNNLRTYMAFFISMVFSVVVLTNFEILKYGETIKVLQGENRKFTEAMLISVIVVLAIFLFFFIWYATNVFFKNRVKEIGILSFMGLDLFTIGKIYFVENMLIGISSCIMGLAIGIVSARFFQVIIIKLSGFEIDVSNDFSIKAIISASVIFISIFLIMTIKGFVTISRSSVINLINASKKQEKIPKVGLLLYLLAIVSVAIIVYGYYLSMDIRSGNIMDIVPIILIIVVGTYGLFKSVIPVIFNMLMKNKKILFNGENIIAINNINYRLNKNYKTYAIISIVITATISTLGAAVAIKAIQENAEDQRNIYTVSIVSSNKDEANQENIETIIKDTNEVNYSINPELTVIEDKNNKYIGDLGHVLMKYSDLVNILKANGQEESIKELGKELVEGKDIIELKSPQTIASVAEKEFMAEIGGVKYNISKGEVKVPVLGTGFNQSIKVINDKEYEKLRNKGQQLYFYGAKIKNEANSQEVFDNLEKQLNIKDGYIRNGYKAQNESQWMKFAYAVLVFLFIVFIMVAGSIIYMKIYNDAYEDKEKYNILIKIGATEREINKAILKEVVIFYALPMISATISSYFALRLAGDLLMTNLFNIYILSLVICFIIFILFGVISVNKFKKTIKYSN</sequence>
<evidence type="ECO:0000313" key="8">
    <source>
        <dbReference type="EMBL" id="RDY26843.1"/>
    </source>
</evidence>
<dbReference type="InterPro" id="IPR003838">
    <property type="entry name" value="ABC3_permease_C"/>
</dbReference>
<evidence type="ECO:0000256" key="4">
    <source>
        <dbReference type="ARBA" id="ARBA00022989"/>
    </source>
</evidence>
<feature type="transmembrane region" description="Helical" evidence="6">
    <location>
        <begin position="154"/>
        <end position="177"/>
    </location>
</feature>
<comment type="similarity">
    <text evidence="6">Belongs to the ABC-4 integral membrane protein family.</text>
</comment>
<dbReference type="OrthoDB" id="1937696at2"/>
<feature type="transmembrane region" description="Helical" evidence="6">
    <location>
        <begin position="516"/>
        <end position="538"/>
    </location>
</feature>
<protein>
    <submittedName>
        <fullName evidence="8">ABC transporter permease</fullName>
    </submittedName>
</protein>
<evidence type="ECO:0000256" key="3">
    <source>
        <dbReference type="ARBA" id="ARBA00022692"/>
    </source>
</evidence>
<dbReference type="Pfam" id="PF02687">
    <property type="entry name" value="FtsX"/>
    <property type="match status" value="2"/>
</dbReference>
<evidence type="ECO:0000256" key="1">
    <source>
        <dbReference type="ARBA" id="ARBA00004651"/>
    </source>
</evidence>
<feature type="domain" description="ABC3 transporter permease C-terminal" evidence="7">
    <location>
        <begin position="523"/>
        <end position="624"/>
    </location>
</feature>
<evidence type="ECO:0000256" key="6">
    <source>
        <dbReference type="PIRNR" id="PIRNR018968"/>
    </source>
</evidence>
<feature type="transmembrane region" description="Helical" evidence="6">
    <location>
        <begin position="89"/>
        <end position="107"/>
    </location>
</feature>
<keyword evidence="5 6" id="KW-0472">Membrane</keyword>
<feature type="domain" description="ABC3 transporter permease C-terminal" evidence="7">
    <location>
        <begin position="61"/>
        <end position="179"/>
    </location>
</feature>
<keyword evidence="9" id="KW-1185">Reference proteome</keyword>
<dbReference type="EMBL" id="NOJY02000019">
    <property type="protein sequence ID" value="RDY26843.1"/>
    <property type="molecule type" value="Genomic_DNA"/>
</dbReference>
<dbReference type="RefSeq" id="WP_094366745.1">
    <property type="nucleotide sequence ID" value="NZ_NOJY02000019.1"/>
</dbReference>
<comment type="subcellular location">
    <subcellularLocation>
        <location evidence="1 6">Cell membrane</location>
        <topology evidence="1 6">Multi-pass membrane protein</topology>
    </subcellularLocation>
</comment>
<evidence type="ECO:0000313" key="9">
    <source>
        <dbReference type="Proteomes" id="UP000215694"/>
    </source>
</evidence>
<evidence type="ECO:0000259" key="7">
    <source>
        <dbReference type="Pfam" id="PF02687"/>
    </source>
</evidence>
<dbReference type="InterPro" id="IPR052536">
    <property type="entry name" value="ABC-4_Integral_Memb_Prot"/>
</dbReference>
<evidence type="ECO:0000256" key="2">
    <source>
        <dbReference type="ARBA" id="ARBA00022475"/>
    </source>
</evidence>
<comment type="caution">
    <text evidence="8">The sequence shown here is derived from an EMBL/GenBank/DDBJ whole genome shotgun (WGS) entry which is preliminary data.</text>
</comment>
<feature type="transmembrane region" description="Helical" evidence="6">
    <location>
        <begin position="18"/>
        <end position="37"/>
    </location>
</feature>
<dbReference type="PANTHER" id="PTHR46795">
    <property type="entry name" value="ABC TRANSPORTER PERMEASE-RELATED-RELATED"/>
    <property type="match status" value="1"/>
</dbReference>
<keyword evidence="6" id="KW-0813">Transport</keyword>
<dbReference type="InterPro" id="IPR027022">
    <property type="entry name" value="ABC_permease_BceB-typ"/>
</dbReference>
<accession>A0A371J2D5</accession>
<name>A0A371J2D5_9FIRM</name>
<keyword evidence="2 6" id="KW-1003">Cell membrane</keyword>